<accession>A0A9W4X4X1</accession>
<reference evidence="1" key="1">
    <citation type="submission" date="2022-08" db="EMBL/GenBank/DDBJ databases">
        <authorList>
            <person name="Kallberg Y."/>
            <person name="Tangrot J."/>
            <person name="Rosling A."/>
        </authorList>
    </citation>
    <scope>NUCLEOTIDE SEQUENCE</scope>
    <source>
        <strain evidence="1">Wild A</strain>
    </source>
</reference>
<feature type="non-terminal residue" evidence="1">
    <location>
        <position position="50"/>
    </location>
</feature>
<comment type="caution">
    <text evidence="1">The sequence shown here is derived from an EMBL/GenBank/DDBJ whole genome shotgun (WGS) entry which is preliminary data.</text>
</comment>
<gene>
    <name evidence="1" type="ORF">FWILDA_LOCUS16986</name>
</gene>
<proteinExistence type="predicted"/>
<dbReference type="AlphaFoldDB" id="A0A9W4X4X1"/>
<sequence>QELQERSMGNAKKLKLDITIPSQEMASLTTTPTYSYDNVIGILQRLYWKK</sequence>
<organism evidence="1 2">
    <name type="scientific">Funneliformis geosporum</name>
    <dbReference type="NCBI Taxonomy" id="1117311"/>
    <lineage>
        <taxon>Eukaryota</taxon>
        <taxon>Fungi</taxon>
        <taxon>Fungi incertae sedis</taxon>
        <taxon>Mucoromycota</taxon>
        <taxon>Glomeromycotina</taxon>
        <taxon>Glomeromycetes</taxon>
        <taxon>Glomerales</taxon>
        <taxon>Glomeraceae</taxon>
        <taxon>Funneliformis</taxon>
    </lineage>
</organism>
<protein>
    <submittedName>
        <fullName evidence="1">4015_t:CDS:1</fullName>
    </submittedName>
</protein>
<name>A0A9W4X4X1_9GLOM</name>
<evidence type="ECO:0000313" key="2">
    <source>
        <dbReference type="Proteomes" id="UP001153678"/>
    </source>
</evidence>
<dbReference type="Proteomes" id="UP001153678">
    <property type="component" value="Unassembled WGS sequence"/>
</dbReference>
<evidence type="ECO:0000313" key="1">
    <source>
        <dbReference type="EMBL" id="CAI2195259.1"/>
    </source>
</evidence>
<keyword evidence="2" id="KW-1185">Reference proteome</keyword>
<dbReference type="EMBL" id="CAMKVN010012207">
    <property type="protein sequence ID" value="CAI2195259.1"/>
    <property type="molecule type" value="Genomic_DNA"/>
</dbReference>